<dbReference type="GO" id="GO:0005634">
    <property type="term" value="C:nucleus"/>
    <property type="evidence" value="ECO:0007669"/>
    <property type="project" value="TreeGrafter"/>
</dbReference>
<dbReference type="PANTHER" id="PTHR31213">
    <property type="entry name" value="OS08G0374000 PROTEIN-RELATED"/>
    <property type="match status" value="1"/>
</dbReference>
<dbReference type="Gramene" id="KOM54219">
    <property type="protein sequence ID" value="KOM54219"/>
    <property type="gene ID" value="LR48_Vigan10g011100"/>
</dbReference>
<dbReference type="InterPro" id="IPR050279">
    <property type="entry name" value="Plant_def-hormone_signal"/>
</dbReference>
<accession>A0A0L9VHP0</accession>
<sequence length="297" mass="33137">MGNSLGVVLDNYIGSATFPCHLQLEPFTSIYLSRNLNSKKEEWLVEDMWEVTYTVDEKTSIVHLKRLHLYGSGGRWGLLAVESKRNKTEEDAEVVTVAHYIVKSSETSFYRSTGTNIGLSVTANFRASNGEFEITAEGPEQHPAFALLYMFDEVKRTGNWKPTMCPHCDHKLEGLFYIESMAVFTFEDETTSPVAPATLYKALVKDADNIVPKAVDSFKSVEIVEGNGGPGTIKKISFLEDGETKFVLHKIEGIDEAKLGYVFTCHYHVLPREMQEGSPMVEGSVGMVMVISLKTML</sequence>
<dbReference type="Gene3D" id="3.30.530.20">
    <property type="match status" value="1"/>
</dbReference>
<protein>
    <recommendedName>
        <fullName evidence="4">Bet v I/Major latex protein domain-containing protein</fullName>
    </recommendedName>
</protein>
<comment type="similarity">
    <text evidence="1">Belongs to the BetVI family.</text>
</comment>
<dbReference type="GO" id="GO:0038023">
    <property type="term" value="F:signaling receptor activity"/>
    <property type="evidence" value="ECO:0007669"/>
    <property type="project" value="InterPro"/>
</dbReference>
<dbReference type="GO" id="GO:0006952">
    <property type="term" value="P:defense response"/>
    <property type="evidence" value="ECO:0007669"/>
    <property type="project" value="UniProtKB-KW"/>
</dbReference>
<evidence type="ECO:0000313" key="6">
    <source>
        <dbReference type="Proteomes" id="UP000053144"/>
    </source>
</evidence>
<dbReference type="InterPro" id="IPR024949">
    <property type="entry name" value="Bet_v_I_allergen"/>
</dbReference>
<dbReference type="Proteomes" id="UP000053144">
    <property type="component" value="Chromosome 10"/>
</dbReference>
<keyword evidence="3" id="KW-0568">Pathogenesis-related protein</keyword>
<proteinExistence type="inferred from homology"/>
<dbReference type="CDD" id="cd07816">
    <property type="entry name" value="Bet_v1-like"/>
    <property type="match status" value="1"/>
</dbReference>
<reference evidence="6" key="1">
    <citation type="journal article" date="2015" name="Proc. Natl. Acad. Sci. U.S.A.">
        <title>Genome sequencing of adzuki bean (Vigna angularis) provides insight into high starch and low fat accumulation and domestication.</title>
        <authorList>
            <person name="Yang K."/>
            <person name="Tian Z."/>
            <person name="Chen C."/>
            <person name="Luo L."/>
            <person name="Zhao B."/>
            <person name="Wang Z."/>
            <person name="Yu L."/>
            <person name="Li Y."/>
            <person name="Sun Y."/>
            <person name="Li W."/>
            <person name="Chen Y."/>
            <person name="Li Y."/>
            <person name="Zhang Y."/>
            <person name="Ai D."/>
            <person name="Zhao J."/>
            <person name="Shang C."/>
            <person name="Ma Y."/>
            <person name="Wu B."/>
            <person name="Wang M."/>
            <person name="Gao L."/>
            <person name="Sun D."/>
            <person name="Zhang P."/>
            <person name="Guo F."/>
            <person name="Wang W."/>
            <person name="Li Y."/>
            <person name="Wang J."/>
            <person name="Varshney R.K."/>
            <person name="Wang J."/>
            <person name="Ling H.Q."/>
            <person name="Wan P."/>
        </authorList>
    </citation>
    <scope>NUCLEOTIDE SEQUENCE</scope>
    <source>
        <strain evidence="6">cv. Jingnong 6</strain>
    </source>
</reference>
<dbReference type="PRINTS" id="PR00634">
    <property type="entry name" value="BETALLERGEN"/>
</dbReference>
<dbReference type="PANTHER" id="PTHR31213:SF55">
    <property type="entry name" value="STRESS-INDUCED PROTEIN SAM22"/>
    <property type="match status" value="1"/>
</dbReference>
<dbReference type="SUPFAM" id="SSF55961">
    <property type="entry name" value="Bet v1-like"/>
    <property type="match status" value="1"/>
</dbReference>
<organism evidence="5 6">
    <name type="scientific">Phaseolus angularis</name>
    <name type="common">Azuki bean</name>
    <name type="synonym">Vigna angularis</name>
    <dbReference type="NCBI Taxonomy" id="3914"/>
    <lineage>
        <taxon>Eukaryota</taxon>
        <taxon>Viridiplantae</taxon>
        <taxon>Streptophyta</taxon>
        <taxon>Embryophyta</taxon>
        <taxon>Tracheophyta</taxon>
        <taxon>Spermatophyta</taxon>
        <taxon>Magnoliopsida</taxon>
        <taxon>eudicotyledons</taxon>
        <taxon>Gunneridae</taxon>
        <taxon>Pentapetalae</taxon>
        <taxon>rosids</taxon>
        <taxon>fabids</taxon>
        <taxon>Fabales</taxon>
        <taxon>Fabaceae</taxon>
        <taxon>Papilionoideae</taxon>
        <taxon>50 kb inversion clade</taxon>
        <taxon>NPAAA clade</taxon>
        <taxon>indigoferoid/millettioid clade</taxon>
        <taxon>Phaseoleae</taxon>
        <taxon>Vigna</taxon>
    </lineage>
</organism>
<keyword evidence="2" id="KW-0611">Plant defense</keyword>
<gene>
    <name evidence="5" type="ORF">LR48_Vigan10g011100</name>
</gene>
<dbReference type="InterPro" id="IPR000916">
    <property type="entry name" value="Bet_v_I/MLP"/>
</dbReference>
<evidence type="ECO:0000256" key="3">
    <source>
        <dbReference type="ARBA" id="ARBA00023265"/>
    </source>
</evidence>
<dbReference type="InterPro" id="IPR023393">
    <property type="entry name" value="START-like_dom_sf"/>
</dbReference>
<dbReference type="AlphaFoldDB" id="A0A0L9VHP0"/>
<dbReference type="GO" id="GO:0005737">
    <property type="term" value="C:cytoplasm"/>
    <property type="evidence" value="ECO:0007669"/>
    <property type="project" value="TreeGrafter"/>
</dbReference>
<evidence type="ECO:0000313" key="5">
    <source>
        <dbReference type="EMBL" id="KOM54219.1"/>
    </source>
</evidence>
<name>A0A0L9VHP0_PHAAN</name>
<evidence type="ECO:0000256" key="1">
    <source>
        <dbReference type="ARBA" id="ARBA00009744"/>
    </source>
</evidence>
<dbReference type="GO" id="GO:0009738">
    <property type="term" value="P:abscisic acid-activated signaling pathway"/>
    <property type="evidence" value="ECO:0007669"/>
    <property type="project" value="InterPro"/>
</dbReference>
<evidence type="ECO:0000259" key="4">
    <source>
        <dbReference type="Pfam" id="PF00407"/>
    </source>
</evidence>
<feature type="domain" description="Bet v I/Major latex protein" evidence="4">
    <location>
        <begin position="181"/>
        <end position="263"/>
    </location>
</feature>
<dbReference type="GO" id="GO:0004864">
    <property type="term" value="F:protein phosphatase inhibitor activity"/>
    <property type="evidence" value="ECO:0007669"/>
    <property type="project" value="InterPro"/>
</dbReference>
<evidence type="ECO:0000256" key="2">
    <source>
        <dbReference type="ARBA" id="ARBA00022821"/>
    </source>
</evidence>
<dbReference type="FunFam" id="3.30.530.20:FF:000007">
    <property type="entry name" value="Major pollen allergen Bet v 1-A"/>
    <property type="match status" value="1"/>
</dbReference>
<dbReference type="EMBL" id="CM003380">
    <property type="protein sequence ID" value="KOM54219.1"/>
    <property type="molecule type" value="Genomic_DNA"/>
</dbReference>
<dbReference type="GO" id="GO:0010427">
    <property type="term" value="F:abscisic acid binding"/>
    <property type="evidence" value="ECO:0007669"/>
    <property type="project" value="InterPro"/>
</dbReference>
<dbReference type="Pfam" id="PF00407">
    <property type="entry name" value="Bet_v_1"/>
    <property type="match status" value="1"/>
</dbReference>